<evidence type="ECO:0000256" key="3">
    <source>
        <dbReference type="SAM" id="MobiDB-lite"/>
    </source>
</evidence>
<feature type="domain" description="Methyltransferase" evidence="4">
    <location>
        <begin position="78"/>
        <end position="171"/>
    </location>
</feature>
<dbReference type="Gene3D" id="3.40.50.150">
    <property type="entry name" value="Vaccinia Virus protein VP39"/>
    <property type="match status" value="1"/>
</dbReference>
<dbReference type="Pfam" id="PF13649">
    <property type="entry name" value="Methyltransf_25"/>
    <property type="match status" value="1"/>
</dbReference>
<dbReference type="EMBL" id="VIWV01000001">
    <property type="protein sequence ID" value="TWF85236.1"/>
    <property type="molecule type" value="Genomic_DNA"/>
</dbReference>
<dbReference type="AlphaFoldDB" id="A0A561TDN5"/>
<dbReference type="Proteomes" id="UP000316603">
    <property type="component" value="Unassembled WGS sequence"/>
</dbReference>
<dbReference type="SUPFAM" id="SSF53335">
    <property type="entry name" value="S-adenosyl-L-methionine-dependent methyltransferases"/>
    <property type="match status" value="1"/>
</dbReference>
<dbReference type="GO" id="GO:0032259">
    <property type="term" value="P:methylation"/>
    <property type="evidence" value="ECO:0007669"/>
    <property type="project" value="UniProtKB-KW"/>
</dbReference>
<dbReference type="CDD" id="cd02440">
    <property type="entry name" value="AdoMet_MTases"/>
    <property type="match status" value="1"/>
</dbReference>
<evidence type="ECO:0000256" key="1">
    <source>
        <dbReference type="ARBA" id="ARBA00022603"/>
    </source>
</evidence>
<feature type="region of interest" description="Disordered" evidence="3">
    <location>
        <begin position="1"/>
        <end position="29"/>
    </location>
</feature>
<dbReference type="GO" id="GO:0008168">
    <property type="term" value="F:methyltransferase activity"/>
    <property type="evidence" value="ECO:0007669"/>
    <property type="project" value="UniProtKB-KW"/>
</dbReference>
<keyword evidence="6" id="KW-1185">Reference proteome</keyword>
<keyword evidence="2 5" id="KW-0808">Transferase</keyword>
<dbReference type="InterPro" id="IPR041698">
    <property type="entry name" value="Methyltransf_25"/>
</dbReference>
<accession>A0A561TDN5</accession>
<gene>
    <name evidence="5" type="ORF">FHX78_112186</name>
</gene>
<sequence>MGAGSVPLSLSAGGRHDGGMTESTGSDARDVVNPEQAAAWNGYEGQHWAEHQDRYDALNDGANAPLLDAAALTPGDRVVDIGCGNGRVTRLAAGRAAYALGVDLSAPMLERARASAVAEGLENVEFVRADAQVYGFEEAPFDVAVSRFGVMFFADPVAGFATIGRALRPGGRLAFVCPRSFDRMDQSTVFAAIGKHVRLPDLTRATGPGPQAFAEPGHARRVLAGAGFEDVAVEGVEADQYWGVDADDAAGFLFGFGPLRHWLREAEADAATEERARRAAVEAFRAFQEDDGVRLTGRYWLVTAGRP</sequence>
<evidence type="ECO:0000313" key="6">
    <source>
        <dbReference type="Proteomes" id="UP000316603"/>
    </source>
</evidence>
<name>A0A561TDN5_9ACTN</name>
<evidence type="ECO:0000259" key="4">
    <source>
        <dbReference type="Pfam" id="PF13649"/>
    </source>
</evidence>
<dbReference type="PANTHER" id="PTHR43861:SF1">
    <property type="entry name" value="TRANS-ACONITATE 2-METHYLTRANSFERASE"/>
    <property type="match status" value="1"/>
</dbReference>
<evidence type="ECO:0000313" key="5">
    <source>
        <dbReference type="EMBL" id="TWF85236.1"/>
    </source>
</evidence>
<comment type="caution">
    <text evidence="5">The sequence shown here is derived from an EMBL/GenBank/DDBJ whole genome shotgun (WGS) entry which is preliminary data.</text>
</comment>
<proteinExistence type="predicted"/>
<dbReference type="PANTHER" id="PTHR43861">
    <property type="entry name" value="TRANS-ACONITATE 2-METHYLTRANSFERASE-RELATED"/>
    <property type="match status" value="1"/>
</dbReference>
<keyword evidence="1 5" id="KW-0489">Methyltransferase</keyword>
<protein>
    <submittedName>
        <fullName evidence="5">Methyltransferase family protein</fullName>
    </submittedName>
</protein>
<organism evidence="5 6">
    <name type="scientific">Streptomyces capillispiralis</name>
    <dbReference type="NCBI Taxonomy" id="68182"/>
    <lineage>
        <taxon>Bacteria</taxon>
        <taxon>Bacillati</taxon>
        <taxon>Actinomycetota</taxon>
        <taxon>Actinomycetes</taxon>
        <taxon>Kitasatosporales</taxon>
        <taxon>Streptomycetaceae</taxon>
        <taxon>Streptomyces</taxon>
    </lineage>
</organism>
<dbReference type="GO" id="GO:0017000">
    <property type="term" value="P:antibiotic biosynthetic process"/>
    <property type="evidence" value="ECO:0007669"/>
    <property type="project" value="UniProtKB-ARBA"/>
</dbReference>
<evidence type="ECO:0000256" key="2">
    <source>
        <dbReference type="ARBA" id="ARBA00022679"/>
    </source>
</evidence>
<reference evidence="5 6" key="1">
    <citation type="submission" date="2019-06" db="EMBL/GenBank/DDBJ databases">
        <title>Sequencing the genomes of 1000 actinobacteria strains.</title>
        <authorList>
            <person name="Klenk H.-P."/>
        </authorList>
    </citation>
    <scope>NUCLEOTIDE SEQUENCE [LARGE SCALE GENOMIC DNA]</scope>
    <source>
        <strain evidence="5 6">DSM 41695</strain>
    </source>
</reference>
<dbReference type="InterPro" id="IPR029063">
    <property type="entry name" value="SAM-dependent_MTases_sf"/>
</dbReference>